<dbReference type="RefSeq" id="WP_185143096.1">
    <property type="nucleotide sequence ID" value="NZ_JACJVP010000023.1"/>
</dbReference>
<dbReference type="Gene3D" id="3.40.190.10">
    <property type="entry name" value="Periplasmic binding protein-like II"/>
    <property type="match status" value="1"/>
</dbReference>
<dbReference type="Gene3D" id="2.60.120.260">
    <property type="entry name" value="Galactose-binding domain-like"/>
    <property type="match status" value="2"/>
</dbReference>
<dbReference type="Proteomes" id="UP000547209">
    <property type="component" value="Unassembled WGS sequence"/>
</dbReference>
<dbReference type="InterPro" id="IPR006059">
    <property type="entry name" value="SBP"/>
</dbReference>
<dbReference type="PANTHER" id="PTHR43649">
    <property type="entry name" value="ARABINOSE-BINDING PROTEIN-RELATED"/>
    <property type="match status" value="1"/>
</dbReference>
<accession>A0A7X0RQC1</accession>
<comment type="caution">
    <text evidence="1">The sequence shown here is derived from an EMBL/GenBank/DDBJ whole genome shotgun (WGS) entry which is preliminary data.</text>
</comment>
<dbReference type="AlphaFoldDB" id="A0A7X0RQC1"/>
<proteinExistence type="predicted"/>
<sequence length="984" mass="111143">MLTTTDKKFRASKWKALLAFTVLFGLVVAPIGGADAAEKLADKYKDALKLKPIEFSTYSESQLPTYAAVLKKQEEKGGKNADNVRVEIPAAGFAGSGSGQHAAPELQAGIGGNSDPAVVWKEELDWIEWPVDVPADGFYNIEVTYYPIAGKRSSIDRSVKIDDEFPFNEAQRLTFPRMWADQAEPVRNSQGDDIRPKQVEVPHWEALRLTDNEGKYPEPFRFYLTKGSHKLRFDTIKEPIAISKIALVSPETVPSYEQVKQQYEQQGYRPAENQTIKFQAEKVAYKMEPTLRRESNSDPLVEPAAHGNQRLNVIGDYRWRKGGQYLAWEFEVPADGLYKIGLKNGQWWGDGLPTYRKIELDGRVPFKELEEYAFPYAKEWRVSGLGDDQGDFLFYLTQGKHTLRMTAQLGPYRDAINSLSDTILAISELNRKIIMVTGTKPDMNFRYELDRRIPNLIEELNKITASLSYQIALLDGLSGKSAAVVQSLKSIRDQYESMASNPDNIPKRLDDITNTQGQLGNWLLSLKESPLVLDYFVVSSPDGKYPKAKSNFFQKTVSMTQNFFRSFSKDYDSVGDTFAGGEGPVIDVWIGNGREWAELTKDLIDEEFTPQTGIRVNINTIPAGQLASGTANTLLLSASSHRAPDVATNLEATMPVEFAIRDAIVNLKQFDDYDETVKAFLPGSLIPFDYNGGAYALPETQDFNLIFYRKDILSQLGLGIPDTWQDLYKILPVLQRGGMNAWIPPMFDPFLYQHGGGYYNEGLNRSGLDTPEAYSAFKEWTDIYTNFRLPIEANFFNRMRSGEMPIGISNYATYVQFAVAAPELTGRWGIAPMPGTVREDGTVDRTSGGAVYGSVIFKQSKHQKEAWEFLKWWMSKDVQLRFGQELESLIGVEARWNTANTEAFKELPWPKEDLATFEEQWKWYRERPVIPGGYFTMRHITNAWNRVVLSGTNPRESIEQAVKDINKELLAKQEEFGIGTAPKQ</sequence>
<dbReference type="PANTHER" id="PTHR43649:SF27">
    <property type="entry name" value="EXTRACELLULAR SOLUTE-BINDING PROTEIN FAMILY 1"/>
    <property type="match status" value="1"/>
</dbReference>
<organism evidence="1 2">
    <name type="scientific">Cohnella nanjingensis</name>
    <dbReference type="NCBI Taxonomy" id="1387779"/>
    <lineage>
        <taxon>Bacteria</taxon>
        <taxon>Bacillati</taxon>
        <taxon>Bacillota</taxon>
        <taxon>Bacilli</taxon>
        <taxon>Bacillales</taxon>
        <taxon>Paenibacillaceae</taxon>
        <taxon>Cohnella</taxon>
    </lineage>
</organism>
<dbReference type="Pfam" id="PF01547">
    <property type="entry name" value="SBP_bac_1"/>
    <property type="match status" value="1"/>
</dbReference>
<dbReference type="EMBL" id="JACJVP010000023">
    <property type="protein sequence ID" value="MBB6671615.1"/>
    <property type="molecule type" value="Genomic_DNA"/>
</dbReference>
<dbReference type="SUPFAM" id="SSF53850">
    <property type="entry name" value="Periplasmic binding protein-like II"/>
    <property type="match status" value="1"/>
</dbReference>
<evidence type="ECO:0000313" key="2">
    <source>
        <dbReference type="Proteomes" id="UP000547209"/>
    </source>
</evidence>
<reference evidence="1 2" key="1">
    <citation type="submission" date="2020-08" db="EMBL/GenBank/DDBJ databases">
        <title>Cohnella phylogeny.</title>
        <authorList>
            <person name="Dunlap C."/>
        </authorList>
    </citation>
    <scope>NUCLEOTIDE SEQUENCE [LARGE SCALE GENOMIC DNA]</scope>
    <source>
        <strain evidence="1 2">DSM 28246</strain>
    </source>
</reference>
<name>A0A7X0RQC1_9BACL</name>
<dbReference type="InterPro" id="IPR050490">
    <property type="entry name" value="Bact_solute-bd_prot1"/>
</dbReference>
<gene>
    <name evidence="1" type="ORF">H7C19_13070</name>
</gene>
<evidence type="ECO:0000313" key="1">
    <source>
        <dbReference type="EMBL" id="MBB6671615.1"/>
    </source>
</evidence>
<protein>
    <submittedName>
        <fullName evidence="1">Extracellular solute-binding protein</fullName>
    </submittedName>
</protein>
<keyword evidence="2" id="KW-1185">Reference proteome</keyword>